<protein>
    <submittedName>
        <fullName evidence="1">Uncharacterized protein</fullName>
    </submittedName>
</protein>
<comment type="caution">
    <text evidence="1">The sequence shown here is derived from an EMBL/GenBank/DDBJ whole genome shotgun (WGS) entry which is preliminary data.</text>
</comment>
<reference evidence="1 2" key="2">
    <citation type="submission" date="2020-07" db="EMBL/GenBank/DDBJ databases">
        <title>Genome assembly of wild tea tree DASZ reveals pedigree and selection history of tea varieties.</title>
        <authorList>
            <person name="Zhang W."/>
        </authorList>
    </citation>
    <scope>NUCLEOTIDE SEQUENCE [LARGE SCALE GENOMIC DNA]</scope>
    <source>
        <strain evidence="2">cv. G240</strain>
        <tissue evidence="1">Leaf</tissue>
    </source>
</reference>
<sequence length="62" mass="7014">MVLGFRSHLNPGEWLPFTDVVEVHRNVVDRSSVVLQQCFLLSSLLGFGILADLRRGLFECIL</sequence>
<dbReference type="EMBL" id="JACBKZ010000014">
    <property type="protein sequence ID" value="KAF5932887.1"/>
    <property type="molecule type" value="Genomic_DNA"/>
</dbReference>
<accession>A0A7J7FXL3</accession>
<keyword evidence="2" id="KW-1185">Reference proteome</keyword>
<organism evidence="1 2">
    <name type="scientific">Camellia sinensis</name>
    <name type="common">Tea plant</name>
    <name type="synonym">Thea sinensis</name>
    <dbReference type="NCBI Taxonomy" id="4442"/>
    <lineage>
        <taxon>Eukaryota</taxon>
        <taxon>Viridiplantae</taxon>
        <taxon>Streptophyta</taxon>
        <taxon>Embryophyta</taxon>
        <taxon>Tracheophyta</taxon>
        <taxon>Spermatophyta</taxon>
        <taxon>Magnoliopsida</taxon>
        <taxon>eudicotyledons</taxon>
        <taxon>Gunneridae</taxon>
        <taxon>Pentapetalae</taxon>
        <taxon>asterids</taxon>
        <taxon>Ericales</taxon>
        <taxon>Theaceae</taxon>
        <taxon>Camellia</taxon>
    </lineage>
</organism>
<proteinExistence type="predicted"/>
<dbReference type="AlphaFoldDB" id="A0A7J7FXL3"/>
<reference evidence="2" key="1">
    <citation type="journal article" date="2020" name="Nat. Commun.">
        <title>Genome assembly of wild tea tree DASZ reveals pedigree and selection history of tea varieties.</title>
        <authorList>
            <person name="Zhang W."/>
            <person name="Zhang Y."/>
            <person name="Qiu H."/>
            <person name="Guo Y."/>
            <person name="Wan H."/>
            <person name="Zhang X."/>
            <person name="Scossa F."/>
            <person name="Alseekh S."/>
            <person name="Zhang Q."/>
            <person name="Wang P."/>
            <person name="Xu L."/>
            <person name="Schmidt M.H."/>
            <person name="Jia X."/>
            <person name="Li D."/>
            <person name="Zhu A."/>
            <person name="Guo F."/>
            <person name="Chen W."/>
            <person name="Ni D."/>
            <person name="Usadel B."/>
            <person name="Fernie A.R."/>
            <person name="Wen W."/>
        </authorList>
    </citation>
    <scope>NUCLEOTIDE SEQUENCE [LARGE SCALE GENOMIC DNA]</scope>
    <source>
        <strain evidence="2">cv. G240</strain>
    </source>
</reference>
<evidence type="ECO:0000313" key="2">
    <source>
        <dbReference type="Proteomes" id="UP000593564"/>
    </source>
</evidence>
<name>A0A7J7FXL3_CAMSI</name>
<evidence type="ECO:0000313" key="1">
    <source>
        <dbReference type="EMBL" id="KAF5932887.1"/>
    </source>
</evidence>
<gene>
    <name evidence="1" type="ORF">HYC85_029058</name>
</gene>
<dbReference type="Proteomes" id="UP000593564">
    <property type="component" value="Unassembled WGS sequence"/>
</dbReference>